<comment type="similarity">
    <text evidence="2">Belongs to the PI3/PI4-kinase family. ATM subfamily.</text>
</comment>
<keyword evidence="5" id="KW-0808">Transferase</keyword>
<evidence type="ECO:0000256" key="6">
    <source>
        <dbReference type="ARBA" id="ARBA00022741"/>
    </source>
</evidence>
<dbReference type="PROSITE" id="PS50290">
    <property type="entry name" value="PI3_4_KINASE_3"/>
    <property type="match status" value="1"/>
</dbReference>
<evidence type="ECO:0000256" key="8">
    <source>
        <dbReference type="ARBA" id="ARBA00022777"/>
    </source>
</evidence>
<comment type="caution">
    <text evidence="17">The sequence shown here is derived from an EMBL/GenBank/DDBJ whole genome shotgun (WGS) entry which is preliminary data.</text>
</comment>
<evidence type="ECO:0000256" key="3">
    <source>
        <dbReference type="ARBA" id="ARBA00012513"/>
    </source>
</evidence>
<dbReference type="InterPro" id="IPR036940">
    <property type="entry name" value="PI3/4_kinase_cat_sf"/>
</dbReference>
<dbReference type="GO" id="GO:0000077">
    <property type="term" value="P:DNA damage checkpoint signaling"/>
    <property type="evidence" value="ECO:0007669"/>
    <property type="project" value="TreeGrafter"/>
</dbReference>
<evidence type="ECO:0000256" key="7">
    <source>
        <dbReference type="ARBA" id="ARBA00022763"/>
    </source>
</evidence>
<dbReference type="PROSITE" id="PS51189">
    <property type="entry name" value="FAT"/>
    <property type="match status" value="1"/>
</dbReference>
<dbReference type="GO" id="GO:0005694">
    <property type="term" value="C:chromosome"/>
    <property type="evidence" value="ECO:0007669"/>
    <property type="project" value="TreeGrafter"/>
</dbReference>
<dbReference type="PANTHER" id="PTHR11139:SF69">
    <property type="entry name" value="SERINE_THREONINE-PROTEIN KINASE ATR"/>
    <property type="match status" value="1"/>
</dbReference>
<keyword evidence="7" id="KW-0227">DNA damage</keyword>
<dbReference type="InterPro" id="IPR011989">
    <property type="entry name" value="ARM-like"/>
</dbReference>
<dbReference type="InterPro" id="IPR000403">
    <property type="entry name" value="PI3/4_kinase_cat_dom"/>
</dbReference>
<evidence type="ECO:0000256" key="13">
    <source>
        <dbReference type="SAM" id="MobiDB-lite"/>
    </source>
</evidence>
<keyword evidence="10" id="KW-0234">DNA repair</keyword>
<dbReference type="InterPro" id="IPR003151">
    <property type="entry name" value="PIK-rel_kinase_FAT"/>
</dbReference>
<evidence type="ECO:0000256" key="11">
    <source>
        <dbReference type="ARBA" id="ARBA00023242"/>
    </source>
</evidence>
<evidence type="ECO:0000256" key="1">
    <source>
        <dbReference type="ARBA" id="ARBA00004123"/>
    </source>
</evidence>
<evidence type="ECO:0000256" key="5">
    <source>
        <dbReference type="ARBA" id="ARBA00022679"/>
    </source>
</evidence>
<evidence type="ECO:0000256" key="4">
    <source>
        <dbReference type="ARBA" id="ARBA00022527"/>
    </source>
</evidence>
<dbReference type="InterPro" id="IPR011009">
    <property type="entry name" value="Kinase-like_dom_sf"/>
</dbReference>
<proteinExistence type="inferred from homology"/>
<dbReference type="InterPro" id="IPR018936">
    <property type="entry name" value="PI3/4_kinase_CS"/>
</dbReference>
<dbReference type="GO" id="GO:0000723">
    <property type="term" value="P:telomere maintenance"/>
    <property type="evidence" value="ECO:0007669"/>
    <property type="project" value="TreeGrafter"/>
</dbReference>
<dbReference type="CDD" id="cd00892">
    <property type="entry name" value="PIKKc_ATR"/>
    <property type="match status" value="1"/>
</dbReference>
<dbReference type="InterPro" id="IPR056803">
    <property type="entry name" value="ATR-like_N-HEAT"/>
</dbReference>
<dbReference type="InterPro" id="IPR016024">
    <property type="entry name" value="ARM-type_fold"/>
</dbReference>
<keyword evidence="6" id="KW-0547">Nucleotide-binding</keyword>
<evidence type="ECO:0000259" key="14">
    <source>
        <dbReference type="PROSITE" id="PS50290"/>
    </source>
</evidence>
<dbReference type="SUPFAM" id="SSF48371">
    <property type="entry name" value="ARM repeat"/>
    <property type="match status" value="1"/>
</dbReference>
<keyword evidence="8 17" id="KW-0418">Kinase</keyword>
<dbReference type="PROSITE" id="PS51190">
    <property type="entry name" value="FATC"/>
    <property type="match status" value="1"/>
</dbReference>
<dbReference type="GO" id="GO:0005524">
    <property type="term" value="F:ATP binding"/>
    <property type="evidence" value="ECO:0007669"/>
    <property type="project" value="UniProtKB-KW"/>
</dbReference>
<dbReference type="Pfam" id="PF00454">
    <property type="entry name" value="PI3_PI4_kinase"/>
    <property type="match status" value="1"/>
</dbReference>
<keyword evidence="4" id="KW-0723">Serine/threonine-protein kinase</keyword>
<dbReference type="SMART" id="SM01343">
    <property type="entry name" value="FATC"/>
    <property type="match status" value="1"/>
</dbReference>
<evidence type="ECO:0000259" key="16">
    <source>
        <dbReference type="PROSITE" id="PS51190"/>
    </source>
</evidence>
<dbReference type="PANTHER" id="PTHR11139">
    <property type="entry name" value="ATAXIA TELANGIECTASIA MUTATED ATM -RELATED"/>
    <property type="match status" value="1"/>
</dbReference>
<keyword evidence="9" id="KW-0067">ATP-binding</keyword>
<dbReference type="InterPro" id="IPR014009">
    <property type="entry name" value="PIK_FAT"/>
</dbReference>
<evidence type="ECO:0000256" key="10">
    <source>
        <dbReference type="ARBA" id="ARBA00023204"/>
    </source>
</evidence>
<evidence type="ECO:0000259" key="15">
    <source>
        <dbReference type="PROSITE" id="PS51189"/>
    </source>
</evidence>
<dbReference type="InterPro" id="IPR057564">
    <property type="entry name" value="HEAT_ATR"/>
</dbReference>
<protein>
    <recommendedName>
        <fullName evidence="12">Serine/threonine-protein kinase ATR</fullName>
        <ecNumber evidence="3">2.7.11.1</ecNumber>
    </recommendedName>
</protein>
<dbReference type="InterPro" id="IPR003152">
    <property type="entry name" value="FATC_dom"/>
</dbReference>
<accession>A0AAD9C3S3</accession>
<feature type="domain" description="FATC" evidence="16">
    <location>
        <begin position="2449"/>
        <end position="2481"/>
    </location>
</feature>
<dbReference type="Gene3D" id="1.10.1070.11">
    <property type="entry name" value="Phosphatidylinositol 3-/4-kinase, catalytic domain"/>
    <property type="match status" value="1"/>
</dbReference>
<feature type="region of interest" description="Disordered" evidence="13">
    <location>
        <begin position="458"/>
        <end position="479"/>
    </location>
</feature>
<evidence type="ECO:0000313" key="17">
    <source>
        <dbReference type="EMBL" id="KAK1893746.1"/>
    </source>
</evidence>
<evidence type="ECO:0000256" key="2">
    <source>
        <dbReference type="ARBA" id="ARBA00010769"/>
    </source>
</evidence>
<dbReference type="InterPro" id="IPR012993">
    <property type="entry name" value="UME"/>
</dbReference>
<dbReference type="GO" id="GO:0006281">
    <property type="term" value="P:DNA repair"/>
    <property type="evidence" value="ECO:0007669"/>
    <property type="project" value="UniProtKB-KW"/>
</dbReference>
<comment type="subcellular location">
    <subcellularLocation>
        <location evidence="1">Nucleus</location>
    </subcellularLocation>
</comment>
<dbReference type="Pfam" id="PF02259">
    <property type="entry name" value="FAT"/>
    <property type="match status" value="1"/>
</dbReference>
<feature type="domain" description="FAT" evidence="15">
    <location>
        <begin position="1515"/>
        <end position="2044"/>
    </location>
</feature>
<dbReference type="InterPro" id="IPR050517">
    <property type="entry name" value="DDR_Repair_Kinase"/>
</dbReference>
<dbReference type="EC" id="2.7.11.1" evidence="3"/>
<organism evidence="17 18">
    <name type="scientific">Dissostichus eleginoides</name>
    <name type="common">Patagonian toothfish</name>
    <name type="synonym">Dissostichus amissus</name>
    <dbReference type="NCBI Taxonomy" id="100907"/>
    <lineage>
        <taxon>Eukaryota</taxon>
        <taxon>Metazoa</taxon>
        <taxon>Chordata</taxon>
        <taxon>Craniata</taxon>
        <taxon>Vertebrata</taxon>
        <taxon>Euteleostomi</taxon>
        <taxon>Actinopterygii</taxon>
        <taxon>Neopterygii</taxon>
        <taxon>Teleostei</taxon>
        <taxon>Neoteleostei</taxon>
        <taxon>Acanthomorphata</taxon>
        <taxon>Eupercaria</taxon>
        <taxon>Perciformes</taxon>
        <taxon>Notothenioidei</taxon>
        <taxon>Nototheniidae</taxon>
        <taxon>Dissostichus</taxon>
    </lineage>
</organism>
<evidence type="ECO:0000256" key="12">
    <source>
        <dbReference type="ARBA" id="ARBA00024420"/>
    </source>
</evidence>
<evidence type="ECO:0000256" key="9">
    <source>
        <dbReference type="ARBA" id="ARBA00022840"/>
    </source>
</evidence>
<keyword evidence="18" id="KW-1185">Reference proteome</keyword>
<dbReference type="Pfam" id="PF08064">
    <property type="entry name" value="UME"/>
    <property type="match status" value="1"/>
</dbReference>
<dbReference type="GO" id="GO:0005634">
    <property type="term" value="C:nucleus"/>
    <property type="evidence" value="ECO:0007669"/>
    <property type="project" value="UniProtKB-SubCell"/>
</dbReference>
<dbReference type="Gene3D" id="3.30.1010.10">
    <property type="entry name" value="Phosphatidylinositol 3-kinase Catalytic Subunit, Chain A, domain 4"/>
    <property type="match status" value="1"/>
</dbReference>
<sequence>MEGLEMSAMIPALQELARRVTGYSCANAAEYDQAVQKPRQILCQFIDRILTDVDVVALGLNKKSSSEPACVMLLDFVQHIIKSSSLMFANPACQPAEYPDTTQSCTDFSKWVAVRLLRVAAAPECDIIHGRVSAVLCSLLHTLRARAPFICSRLTQDLIFLSQHLSNVLASVSPPSVPHYLTPSPLVLSSPAALESLTAVALGVVTDALRGVVSRQDISVAWETACSFLANGNTRLRKISMVMLSRLVELGGFPEMICHEFFTAYLHLLETHSYTYTAIPEEKDPYAGELLQLTRCVFQTTAVSHTHFEPIYLSQMFECVCTLGGSDVKLGAEVTESLCLMFGFLLSGAVVYESAALLRRQRITEVCRTLTCTVGTENQAECAEGFLKVALKAEAAVVVQKTGDGETAAKKSCKSATKSMSKTSAAEGDMRAGSDVWAVVNSRLEELLTFLISEGPETKQTLRPRGSGPHPPPGRPLLRAHQTLGRSLKSCQAVLERGPLPASNQDYFQSAVRATVRVLDSVLYLTMSSHSEDGLQRRVCALLSLPWVSDNKTVSAYKSSGFPSTLPAFAQRLSLCYSSEITADCVSLLALLRQGVCDAWRVQVFSKTLQSQDEVVRAEAVRAFPLLLHHLGSSHHNLINTTLLPRLEDSSETVKKELARIIGQLSCIQSDLSQLSDTQTKSTPAPEILCHKLSLAAEHAGNTLPSLKATFVKPFLPLLKPQAPSSVKQAFLEALPHLCQHVNLVDGDSGSQEVLCALIGLMEDSDPVVRIRFSQSVRFLLTETTRNSEQGSLSELLVARLKEAFNNAKLKRDDDLRNTLILTTGEIGRASHGSLVSFSLLRLLHCLLSKSSPVSVAAYAQIRALAAAKGLKLQTLFSQYKNPICQFLVESLHSRHVSALRSTPDQGSESANQRELALDILAQIAHAFDFPDLHRFLTRTLQVLLPYLAAKASSTGSALIRTLANELKANRREILINNFKYIFSHLVCSCTKEELERAFHYLQSETEIELGSLLRQDFQGLHNELLLRLGEHYQQVFNGLAILASFASNDDPYQGPRDITTPERMADYLQPKLLGILAFFNMQLLSSSAGEKDRKKLTLTSVMALMRLMGSKHISSVRPKETAAIISFLILGNREEVNDYLHEIYFLPDYPELKDIHTVLQNYKKLTASSSDLAAALQLSMRAVQHENVDVRIHALTSLRDMMHSKQEWLLRHVCASEAVEPVISSLVSVLLKGCQDSSPEARLLCGECLGELGAVDPGRLDLSHTHTHGDRNTFVSGVDDPNFAYDLLTELTRTFLAYADDVRAQDSAAYAIQELLSIFECREGRTDSPGRRLWRRFPEQIQEILEPHLNSRYKSSQKEVNWSKLKKPVYLSKRGSKFSDWSATWAGYLISKVRHELAGRVFTCCSFIIKHDYKVTIYLLPHVLLYMLLGCTAAEQQEVTEEMLAVLTAGDGQGEGCGQVTASSLSQLSTQTVFSMISHLTQWSRYILYTKPKHNESGEHQRVVAFLRGIPQDVLAKASLRSKAYTRALMHFEAYILENKENIQDHLTFLQTLYAAMHEPDGVRGVNALRREEPSLREQILEHESIGLLRDATACYDRIGHYHGVMTSMLGLGQLSTVITQVNGVLANKHQWKSELNTYRVEAAWKLGKWDLLEDYLSSDLQSNTWGVRLGQLLLSAKKQDGETFYEKLKLVRKEQVVPLSAASYECGTYQRGYEYIVSELEHSFTELQSSAPSLSQLPPHFTDRLEMTQNSFRAKEPILALRRALLSLGPQSRSKELVGECWLQSARVARKAGHHQTAFNALLNAENTHLAELVTEKAKWLWSKGDVHEALIVLQKGVAQCFPDDQPLTDPRSLQTKSRAMLLVGRFMEETANFESNAIMKAYKDVTNLLPEWEDGNFYLAKYYDKVMPMVTDNKLEKQGNLIRYIVTYFGKALQFGNQYIYQAMPRMLSLWLDFGAKVCECEKAGRSDRQMRQELGKINAAVSEHCNNLAPYQFLTAFSQLISRVCHSSDEVFTVLMTIVAKVFLKYPQQAMWLMTASSYPMRMNRCNQILKKAISLKQALEKFIGDANRLTDKLLELCNKPVDGNSTTLSMSVHFKLLKRLVEEPTFSQILIPLQSVLIPTLPSTGGANPEHDAFPGHWAYLDGFEDTKPKKISLKGSDGRSYTMMCKPKDDLRKDCRLMEFNCLINKCLRKDAESRRRELHIRTYAVIPLNEECGIIEWVKNTAGLRNILTKLYKERGINLSGKELRKLILPKTAPFEEKLRIHKEVLCVRHIPVFHEWFLRTFPDPTSWYSSRSAYCRSTAVMSMVGYILGLGDRHGENILFDSFTGECVHGETFDVPEVVPFRLTQNMVHAMGPMGTEGLFRQACEVTLKLMRDQREPLMSVLKTFLHDPLVEWSKPAKGGLSRTQANETGEIVNEKAKTHVCDIDQRLQGVIKSRNKVLGLPLSIEGHVHYLIQEATDDKLLCQMYLGWGPYL</sequence>
<dbReference type="Pfam" id="PF25032">
    <property type="entry name" value="N-HEAT_ATR"/>
    <property type="match status" value="1"/>
</dbReference>
<evidence type="ECO:0000313" key="18">
    <source>
        <dbReference type="Proteomes" id="UP001228049"/>
    </source>
</evidence>
<dbReference type="FunFam" id="3.30.1010.10:FF:000011">
    <property type="entry name" value="serine/threonine-protein kinase ATR"/>
    <property type="match status" value="1"/>
</dbReference>
<dbReference type="Gene3D" id="1.25.10.10">
    <property type="entry name" value="Leucine-rich Repeat Variant"/>
    <property type="match status" value="2"/>
</dbReference>
<dbReference type="PROSITE" id="PS00916">
    <property type="entry name" value="PI3_4_KINASE_2"/>
    <property type="match status" value="1"/>
</dbReference>
<dbReference type="Pfam" id="PF25030">
    <property type="entry name" value="M-HEAT_ATR"/>
    <property type="match status" value="1"/>
</dbReference>
<dbReference type="Pfam" id="PF23593">
    <property type="entry name" value="HEAT_ATR"/>
    <property type="match status" value="1"/>
</dbReference>
<dbReference type="EMBL" id="JASDAP010000011">
    <property type="protein sequence ID" value="KAK1893746.1"/>
    <property type="molecule type" value="Genomic_DNA"/>
</dbReference>
<dbReference type="SMART" id="SM00146">
    <property type="entry name" value="PI3Kc"/>
    <property type="match status" value="1"/>
</dbReference>
<reference evidence="17" key="1">
    <citation type="submission" date="2023-04" db="EMBL/GenBank/DDBJ databases">
        <title>Chromosome-level genome of Chaenocephalus aceratus.</title>
        <authorList>
            <person name="Park H."/>
        </authorList>
    </citation>
    <scope>NUCLEOTIDE SEQUENCE</scope>
    <source>
        <strain evidence="17">DE</strain>
        <tissue evidence="17">Muscle</tissue>
    </source>
</reference>
<dbReference type="InterPro" id="IPR056802">
    <property type="entry name" value="ATR-like_M-HEAT"/>
</dbReference>
<keyword evidence="11" id="KW-0539">Nucleus</keyword>
<dbReference type="SUPFAM" id="SSF56112">
    <property type="entry name" value="Protein kinase-like (PK-like)"/>
    <property type="match status" value="1"/>
</dbReference>
<gene>
    <name evidence="17" type="ORF">KUDE01_019208</name>
</gene>
<feature type="domain" description="PI3K/PI4K catalytic" evidence="14">
    <location>
        <begin position="2141"/>
        <end position="2441"/>
    </location>
</feature>
<dbReference type="FunFam" id="1.10.1070.11:FF:000009">
    <property type="entry name" value="Putative serine/threonine-protein kinase ATR"/>
    <property type="match status" value="1"/>
</dbReference>
<dbReference type="Proteomes" id="UP001228049">
    <property type="component" value="Unassembled WGS sequence"/>
</dbReference>
<dbReference type="SMART" id="SM00802">
    <property type="entry name" value="UME"/>
    <property type="match status" value="1"/>
</dbReference>
<dbReference type="Pfam" id="PF02260">
    <property type="entry name" value="FATC"/>
    <property type="match status" value="1"/>
</dbReference>
<name>A0AAD9C3S3_DISEL</name>
<dbReference type="GO" id="GO:0004674">
    <property type="term" value="F:protein serine/threonine kinase activity"/>
    <property type="evidence" value="ECO:0007669"/>
    <property type="project" value="UniProtKB-KW"/>
</dbReference>